<keyword evidence="5" id="KW-1185">Reference proteome</keyword>
<evidence type="ECO:0000256" key="1">
    <source>
        <dbReference type="SAM" id="MobiDB-lite"/>
    </source>
</evidence>
<feature type="compositionally biased region" description="Polar residues" evidence="1">
    <location>
        <begin position="250"/>
        <end position="268"/>
    </location>
</feature>
<dbReference type="PROSITE" id="PS50003">
    <property type="entry name" value="PH_DOMAIN"/>
    <property type="match status" value="1"/>
</dbReference>
<feature type="compositionally biased region" description="Polar residues" evidence="1">
    <location>
        <begin position="21"/>
        <end position="32"/>
    </location>
</feature>
<dbReference type="SMART" id="SM00233">
    <property type="entry name" value="PH"/>
    <property type="match status" value="1"/>
</dbReference>
<accession>A0AAQ3RAB6</accession>
<feature type="domain" description="PH" evidence="2">
    <location>
        <begin position="636"/>
        <end position="777"/>
    </location>
</feature>
<evidence type="ECO:0008006" key="6">
    <source>
        <dbReference type="Google" id="ProtNLM"/>
    </source>
</evidence>
<feature type="region of interest" description="Disordered" evidence="1">
    <location>
        <begin position="1"/>
        <end position="92"/>
    </location>
</feature>
<dbReference type="Gene3D" id="2.30.29.30">
    <property type="entry name" value="Pleckstrin-homology domain (PH domain)/Phosphotyrosine-binding domain (PTB)"/>
    <property type="match status" value="1"/>
</dbReference>
<protein>
    <recommendedName>
        <fullName evidence="6">SAM and PH domain-containing protein</fullName>
    </recommendedName>
</protein>
<name>A0AAQ3RAB6_9PEZI</name>
<dbReference type="SUPFAM" id="SSF50729">
    <property type="entry name" value="PH domain-like"/>
    <property type="match status" value="1"/>
</dbReference>
<dbReference type="AlphaFoldDB" id="A0AAQ3RAB6"/>
<dbReference type="InterPro" id="IPR001849">
    <property type="entry name" value="PH_domain"/>
</dbReference>
<feature type="compositionally biased region" description="Polar residues" evidence="1">
    <location>
        <begin position="465"/>
        <end position="477"/>
    </location>
</feature>
<feature type="region of interest" description="Disordered" evidence="1">
    <location>
        <begin position="448"/>
        <end position="528"/>
    </location>
</feature>
<dbReference type="Gene3D" id="1.10.150.50">
    <property type="entry name" value="Transcription Factor, Ets-1"/>
    <property type="match status" value="1"/>
</dbReference>
<feature type="region of interest" description="Disordered" evidence="1">
    <location>
        <begin position="572"/>
        <end position="608"/>
    </location>
</feature>
<reference evidence="4 5" key="1">
    <citation type="submission" date="2023-11" db="EMBL/GenBank/DDBJ databases">
        <title>An acidophilic fungus is an integral part of prey digestion in a carnivorous sundew plant.</title>
        <authorList>
            <person name="Tsai I.J."/>
        </authorList>
    </citation>
    <scope>NUCLEOTIDE SEQUENCE [LARGE SCALE GENOMIC DNA]</scope>
    <source>
        <strain evidence="4">169a</strain>
    </source>
</reference>
<feature type="compositionally biased region" description="Polar residues" evidence="1">
    <location>
        <begin position="489"/>
        <end position="498"/>
    </location>
</feature>
<dbReference type="PROSITE" id="PS50105">
    <property type="entry name" value="SAM_DOMAIN"/>
    <property type="match status" value="1"/>
</dbReference>
<evidence type="ECO:0000259" key="2">
    <source>
        <dbReference type="PROSITE" id="PS50003"/>
    </source>
</evidence>
<dbReference type="SMART" id="SM00454">
    <property type="entry name" value="SAM"/>
    <property type="match status" value="1"/>
</dbReference>
<gene>
    <name evidence="4" type="ORF">R9X50_00396000</name>
</gene>
<dbReference type="InterPro" id="IPR011993">
    <property type="entry name" value="PH-like_dom_sf"/>
</dbReference>
<dbReference type="SUPFAM" id="SSF47769">
    <property type="entry name" value="SAM/Pointed domain"/>
    <property type="match status" value="1"/>
</dbReference>
<feature type="compositionally biased region" description="Acidic residues" evidence="1">
    <location>
        <begin position="42"/>
        <end position="56"/>
    </location>
</feature>
<dbReference type="Pfam" id="PF07647">
    <property type="entry name" value="SAM_2"/>
    <property type="match status" value="1"/>
</dbReference>
<dbReference type="InterPro" id="IPR013761">
    <property type="entry name" value="SAM/pointed_sf"/>
</dbReference>
<feature type="region of interest" description="Disordered" evidence="1">
    <location>
        <begin position="250"/>
        <end position="306"/>
    </location>
</feature>
<proteinExistence type="predicted"/>
<dbReference type="Pfam" id="PF00169">
    <property type="entry name" value="PH"/>
    <property type="match status" value="1"/>
</dbReference>
<feature type="compositionally biased region" description="Polar residues" evidence="1">
    <location>
        <begin position="574"/>
        <end position="587"/>
    </location>
</feature>
<feature type="domain" description="SAM" evidence="3">
    <location>
        <begin position="180"/>
        <end position="244"/>
    </location>
</feature>
<evidence type="ECO:0000313" key="4">
    <source>
        <dbReference type="EMBL" id="WPH01125.1"/>
    </source>
</evidence>
<dbReference type="Proteomes" id="UP001303373">
    <property type="component" value="Chromosome 5"/>
</dbReference>
<feature type="compositionally biased region" description="Basic and acidic residues" evidence="1">
    <location>
        <begin position="598"/>
        <end position="608"/>
    </location>
</feature>
<dbReference type="CDD" id="cd09535">
    <property type="entry name" value="SAM_BOI-like_fungal"/>
    <property type="match status" value="1"/>
</dbReference>
<sequence length="795" mass="87591">MQAVMMSPMSPLEAGGEMYQRNKTNSFFQARPSTGRPLSEASDTDFEDDSEFEEDFSPAGSSGSDDGRRRSQTTISSFDEVPTPSSAEDRQPFEIRIKPVEGPKGPHLFRASVSSADFAFDHALQMSPVLAPKLPPARTETAFSDQTLTPVTRQREADFSIDSALNESAVNENDNWIRSWSSQQVIDWMYSCGLDASVIECFEIHDVDGAVILDLSFEDLKELDIQSFGKRHQLWNAICDLRGLERGVSPTATPFQDTSRPCTAQAKKSPNHSRNRNVCQSPIDDIVSPLSPTSGKKRRGRKAPKELDIISPAESVSIVAIEQLLPKPHKCAKGERCAKWRKQQRELQQLKDDNAIGRFPISPTKGGRIYVQGDPGNAMTADKIIPNVRLLDENYYRPQSESMPSVVASSDLMGPGQLPEFALHADKLEQLDKRDPQDNVRQFLNFQHINPSEEAPPSPSFEMYSRSNSTDPVTRSGSVPLFPQHHHQPYSSSFTPSPASGPHEQLRTLPRLDIPRSASAAPRSNTLASPEPLTAISICRSEAPSPINAYRLSNVASEMDVPLTAVPLGPVARDTSQSVPPNMQFRQGGSAIARSKSRTTDPRRPAKESLEIIVEEKARDPMHHSPQTQHFGLAADYSHAGWMKKRKTKLLRHEWTDQHCRLTGTQLALHDNSRLTSVAKQTIDVDQYAVACSSVASGGKLAAAMKALNISHASNGLNEKGSKASSVDPTAFAFQLIPDRKTSALANAGGANKTHHFAVKTKDERIDWMRELMLAKALQQKGKGYSVEINGVEHK</sequence>
<dbReference type="EMBL" id="CP138584">
    <property type="protein sequence ID" value="WPH01125.1"/>
    <property type="molecule type" value="Genomic_DNA"/>
</dbReference>
<organism evidence="4 5">
    <name type="scientific">Acrodontium crateriforme</name>
    <dbReference type="NCBI Taxonomy" id="150365"/>
    <lineage>
        <taxon>Eukaryota</taxon>
        <taxon>Fungi</taxon>
        <taxon>Dikarya</taxon>
        <taxon>Ascomycota</taxon>
        <taxon>Pezizomycotina</taxon>
        <taxon>Dothideomycetes</taxon>
        <taxon>Dothideomycetidae</taxon>
        <taxon>Mycosphaerellales</taxon>
        <taxon>Teratosphaeriaceae</taxon>
        <taxon>Acrodontium</taxon>
    </lineage>
</organism>
<evidence type="ECO:0000259" key="3">
    <source>
        <dbReference type="PROSITE" id="PS50105"/>
    </source>
</evidence>
<evidence type="ECO:0000313" key="5">
    <source>
        <dbReference type="Proteomes" id="UP001303373"/>
    </source>
</evidence>
<dbReference type="InterPro" id="IPR001660">
    <property type="entry name" value="SAM"/>
</dbReference>